<dbReference type="GO" id="GO:0042273">
    <property type="term" value="P:ribosomal large subunit biogenesis"/>
    <property type="evidence" value="ECO:0007669"/>
    <property type="project" value="EnsemblFungi"/>
</dbReference>
<keyword evidence="3 4" id="KW-0949">S-adenosyl-L-methionine</keyword>
<gene>
    <name evidence="4" type="primary">BMT2</name>
    <name evidence="5" type="ORF">Kpol_1036p16</name>
</gene>
<dbReference type="STRING" id="436907.A7TEG7"/>
<sequence length="348" mass="40597">MLSKKKRTITGRKVVNSTVSIKPSKARKIIRRFHVLISKRKILCDSLGIKLFDNDEVHNLKAIKDYLKNTPFQIKNYEKGEKLDSKNEEIEKMMLRSQTIKSRDEQMLVLGYIMNEIHERGGLKDYQLASRVGQDNNRGGDSSKKLIEWLKEIDVPMDRTMTALEIGSLSSKNYISTCGIFRNVVRIDLENNGDETGVEKQDFMERPVPSKEEDKFNLISCSLVLNFVPTPSQRGDMCVRFQDFLKKDKINNGKGSFIFIVLPLPCINNSRYMNKDNFIKLMNHLGYNILKEYEAKKIIYFLFEMKNQGTKYRNNHENNEFDHKIKLYDKPGMNNFTILLREPSCKRK</sequence>
<dbReference type="FunCoup" id="A7TEG7">
    <property type="interactions" value="109"/>
</dbReference>
<organism evidence="6">
    <name type="scientific">Vanderwaltozyma polyspora (strain ATCC 22028 / DSM 70294 / BCRC 21397 / CBS 2163 / NBRC 10782 / NRRL Y-8283 / UCD 57-17)</name>
    <name type="common">Kluyveromyces polysporus</name>
    <dbReference type="NCBI Taxonomy" id="436907"/>
    <lineage>
        <taxon>Eukaryota</taxon>
        <taxon>Fungi</taxon>
        <taxon>Dikarya</taxon>
        <taxon>Ascomycota</taxon>
        <taxon>Saccharomycotina</taxon>
        <taxon>Saccharomycetes</taxon>
        <taxon>Saccharomycetales</taxon>
        <taxon>Saccharomycetaceae</taxon>
        <taxon>Vanderwaltozyma</taxon>
    </lineage>
</organism>
<feature type="binding site" evidence="4">
    <location>
        <position position="188"/>
    </location>
    <ligand>
        <name>S-adenosyl-L-methionine</name>
        <dbReference type="ChEBI" id="CHEBI:59789"/>
    </ligand>
</feature>
<dbReference type="Proteomes" id="UP000000267">
    <property type="component" value="Unassembled WGS sequence"/>
</dbReference>
<comment type="subcellular location">
    <subcellularLocation>
        <location evidence="4">Nucleus</location>
        <location evidence="4">Nucleolus</location>
    </subcellularLocation>
</comment>
<keyword evidence="4" id="KW-0539">Nucleus</keyword>
<dbReference type="PhylomeDB" id="A7TEG7"/>
<evidence type="ECO:0000256" key="3">
    <source>
        <dbReference type="ARBA" id="ARBA00022691"/>
    </source>
</evidence>
<name>A7TEG7_VANPO</name>
<dbReference type="GeneID" id="5547610"/>
<keyword evidence="2 4" id="KW-0808">Transferase</keyword>
<evidence type="ECO:0000256" key="2">
    <source>
        <dbReference type="ARBA" id="ARBA00022679"/>
    </source>
</evidence>
<keyword evidence="6" id="KW-1185">Reference proteome</keyword>
<dbReference type="PANTHER" id="PTHR21008">
    <property type="entry name" value="S-ADENOSYLMETHIONINE SENSOR UPSTREAM OF MTORC1-RELATED"/>
    <property type="match status" value="1"/>
</dbReference>
<feature type="binding site" evidence="4">
    <location>
        <position position="167"/>
    </location>
    <ligand>
        <name>S-adenosyl-L-methionine</name>
        <dbReference type="ChEBI" id="CHEBI:59789"/>
    </ligand>
</feature>
<dbReference type="eggNOG" id="ENOG502R82D">
    <property type="taxonomic scope" value="Eukaryota"/>
</dbReference>
<dbReference type="OrthoDB" id="5954793at2759"/>
<dbReference type="GO" id="GO:0005730">
    <property type="term" value="C:nucleolus"/>
    <property type="evidence" value="ECO:0007669"/>
    <property type="project" value="UniProtKB-SubCell"/>
</dbReference>
<evidence type="ECO:0000313" key="6">
    <source>
        <dbReference type="Proteomes" id="UP000000267"/>
    </source>
</evidence>
<dbReference type="PANTHER" id="PTHR21008:SF1">
    <property type="entry name" value="25S RRNA (ADENINE(2142)-N(1))-METHYLTRANSFERASE"/>
    <property type="match status" value="1"/>
</dbReference>
<dbReference type="RefSeq" id="XP_001647132.1">
    <property type="nucleotide sequence ID" value="XM_001647082.1"/>
</dbReference>
<keyword evidence="1 4" id="KW-0489">Methyltransferase</keyword>
<reference evidence="5 6" key="1">
    <citation type="journal article" date="2007" name="Proc. Natl. Acad. Sci. U.S.A.">
        <title>Independent sorting-out of thousands of duplicated gene pairs in two yeast species descended from a whole-genome duplication.</title>
        <authorList>
            <person name="Scannell D.R."/>
            <person name="Frank A.C."/>
            <person name="Conant G.C."/>
            <person name="Byrne K.P."/>
            <person name="Woolfit M."/>
            <person name="Wolfe K.H."/>
        </authorList>
    </citation>
    <scope>NUCLEOTIDE SEQUENCE [LARGE SCALE GENOMIC DNA]</scope>
    <source>
        <strain evidence="6">ATCC 22028 / DSM 70294 / BCRC 21397 / CBS 2163 / NBRC 10782 / NRRL Y-8283 / UCD 57-17</strain>
    </source>
</reference>
<dbReference type="AlphaFoldDB" id="A7TEG7"/>
<evidence type="ECO:0000256" key="1">
    <source>
        <dbReference type="ARBA" id="ARBA00022603"/>
    </source>
</evidence>
<dbReference type="EC" id="2.1.1.-" evidence="4"/>
<dbReference type="HAMAP" id="MF_03044">
    <property type="entry name" value="BMT2"/>
    <property type="match status" value="1"/>
</dbReference>
<proteinExistence type="inferred from homology"/>
<dbReference type="HOGENOM" id="CLU_041583_1_0_1"/>
<dbReference type="OMA" id="NNSRYMN"/>
<evidence type="ECO:0000256" key="4">
    <source>
        <dbReference type="HAMAP-Rule" id="MF_03044"/>
    </source>
</evidence>
<protein>
    <recommendedName>
        <fullName evidence="4">25S rRNA adenine-N(1) methyltransferase</fullName>
        <ecNumber evidence="4">2.1.1.-</ecNumber>
    </recommendedName>
</protein>
<evidence type="ECO:0000313" key="5">
    <source>
        <dbReference type="EMBL" id="EDO19274.1"/>
    </source>
</evidence>
<comment type="similarity">
    <text evidence="4">Belongs to the BMT2 family.</text>
</comment>
<comment type="function">
    <text evidence="4">S-adenosyl-L-methionine-dependent methyltransferase that specifically methylates the N(1) position of an adenine present in helix 65 in 25S rRNA.</text>
</comment>
<dbReference type="GO" id="GO:0016433">
    <property type="term" value="F:rRNA (adenine) methyltransferase activity"/>
    <property type="evidence" value="ECO:0007669"/>
    <property type="project" value="UniProtKB-UniRule"/>
</dbReference>
<dbReference type="InParanoid" id="A7TEG7"/>
<dbReference type="Pfam" id="PF11968">
    <property type="entry name" value="Bmt2"/>
    <property type="match status" value="1"/>
</dbReference>
<dbReference type="InterPro" id="IPR021867">
    <property type="entry name" value="Bmt2/SAMTOR"/>
</dbReference>
<dbReference type="KEGG" id="vpo:Kpol_1036p16"/>
<accession>A7TEG7</accession>
<dbReference type="EMBL" id="DS480380">
    <property type="protein sequence ID" value="EDO19274.1"/>
    <property type="molecule type" value="Genomic_DNA"/>
</dbReference>